<dbReference type="SMART" id="SM00486">
    <property type="entry name" value="POLBc"/>
    <property type="match status" value="1"/>
</dbReference>
<dbReference type="EMBL" id="DQVM01000139">
    <property type="protein sequence ID" value="HIQ30333.1"/>
    <property type="molecule type" value="Genomic_DNA"/>
</dbReference>
<dbReference type="Pfam" id="PF03104">
    <property type="entry name" value="DNA_pol_B_exo1"/>
    <property type="match status" value="1"/>
</dbReference>
<dbReference type="NCBIfam" id="NF004417">
    <property type="entry name" value="PRK05761.1-3"/>
    <property type="match status" value="1"/>
</dbReference>
<dbReference type="Gene3D" id="1.10.287.1390">
    <property type="match status" value="2"/>
</dbReference>
<evidence type="ECO:0000313" key="10">
    <source>
        <dbReference type="EMBL" id="HIQ30333.1"/>
    </source>
</evidence>
<dbReference type="Proteomes" id="UP000608579">
    <property type="component" value="Unassembled WGS sequence"/>
</dbReference>
<gene>
    <name evidence="10" type="ORF">EYH45_07190</name>
</gene>
<dbReference type="InterPro" id="IPR023211">
    <property type="entry name" value="DNA_pol_palm_dom_sf"/>
</dbReference>
<dbReference type="Gene3D" id="3.90.1600.10">
    <property type="entry name" value="Palm domain of DNA polymerase"/>
    <property type="match status" value="1"/>
</dbReference>
<feature type="domain" description="DNA-directed DNA polymerase family B multifunctional" evidence="8">
    <location>
        <begin position="420"/>
        <end position="804"/>
    </location>
</feature>
<dbReference type="InterPro" id="IPR036397">
    <property type="entry name" value="RNaseH_sf"/>
</dbReference>
<dbReference type="PROSITE" id="PS00116">
    <property type="entry name" value="DNA_POLYMERASE_B"/>
    <property type="match status" value="1"/>
</dbReference>
<sequence>MPQLSLLDAINGGENRAGRPRYFLLGVSYDGQLKKAYLKLLNLETNEITLLYDETGHKPYCYTYTPLEDIEGDERLKQAGAIGFEKIEKFDALRLRNVTVTKIIASDPLAVGGSKKSIRELLECWEADIPYHLNYMLDRQLIPSILYHLEDNNLIPILKEEEYVEKVTAERFKDVKPEDREEIKKWLRILESENPKIKFIALDIEIIGEIPTRVPSPSQAEDRVKAISLVGSDGLKLVLMLGKNDGSLNYDEVEYQVEFYDNEKNMLLRCFEIISKYPIVVTFNGDDFDLPYLRNRGEKLGIERERIPITLGREGASLRAGIHLDLYRFFMNKSIQIYAFDNRYREHTLEGVASAILGEGKIQLTKPLSELTVKELMDYSYRDSKILHDLLTINNWLTLRLISVISRIGMSFMEDVCRHGVSGWIKNLLYWEHRRLNWLIPKKEELLQVKGYTSTKAVIDGKKYRGAIVVEPLPGIHFDVIVLDFASLYPSVLKESNLSYETVRCPHEDCKNNIIPETEHWVCRKRRGLQSVIISSLRDIRVSWYKPRAGDKSLPQETRSWYDVVQKALKVFLNASYGVFGFEEFPLYCPPVAEGVASVGRYVFKQTIEKAKSLGVQIIYGDTDSIFLKTDKPELVEELIKWAKNTFNLDLEFDKKYTYIVFSRRKKNYLGVTEKGVVDVKGLTAKKRNIPLFIKEAFDDILKQLSEVKTAEDLERVKQNIRDVIATWYRKLKNKEIDVEKLAFHVMLSKTPERYEKTTPPHVKAAKKLQAQGVKVAAGDIISYVKTRDKDGVTPTQLARPEMIDVDKYIDYMRSTFEQILDPLEMEFDSIIGVTSLESFL</sequence>
<evidence type="ECO:0000256" key="3">
    <source>
        <dbReference type="ARBA" id="ARBA00022695"/>
    </source>
</evidence>
<dbReference type="SUPFAM" id="SSF56672">
    <property type="entry name" value="DNA/RNA polymerases"/>
    <property type="match status" value="1"/>
</dbReference>
<proteinExistence type="inferred from homology"/>
<dbReference type="GO" id="GO:0006261">
    <property type="term" value="P:DNA-templated DNA replication"/>
    <property type="evidence" value="ECO:0007669"/>
    <property type="project" value="TreeGrafter"/>
</dbReference>
<keyword evidence="5 7" id="KW-0238">DNA-binding</keyword>
<dbReference type="EC" id="2.7.7.7" evidence="7"/>
<keyword evidence="7" id="KW-0235">DNA replication</keyword>
<keyword evidence="4 7" id="KW-0239">DNA-directed DNA polymerase</keyword>
<dbReference type="InterPro" id="IPR043502">
    <property type="entry name" value="DNA/RNA_pol_sf"/>
</dbReference>
<dbReference type="Gene3D" id="3.30.420.10">
    <property type="entry name" value="Ribonuclease H-like superfamily/Ribonuclease H"/>
    <property type="match status" value="1"/>
</dbReference>
<dbReference type="GO" id="GO:0003887">
    <property type="term" value="F:DNA-directed DNA polymerase activity"/>
    <property type="evidence" value="ECO:0007669"/>
    <property type="project" value="UniProtKB-KW"/>
</dbReference>
<evidence type="ECO:0000259" key="8">
    <source>
        <dbReference type="Pfam" id="PF00136"/>
    </source>
</evidence>
<reference evidence="10" key="1">
    <citation type="journal article" date="2020" name="ISME J.">
        <title>Gammaproteobacteria mediating utilization of methyl-, sulfur- and petroleum organic compounds in deep ocean hydrothermal plumes.</title>
        <authorList>
            <person name="Zhou Z."/>
            <person name="Liu Y."/>
            <person name="Pan J."/>
            <person name="Cron B.R."/>
            <person name="Toner B.M."/>
            <person name="Anantharaman K."/>
            <person name="Breier J.A."/>
            <person name="Dick G.J."/>
            <person name="Li M."/>
        </authorList>
    </citation>
    <scope>NUCLEOTIDE SEQUENCE</scope>
    <source>
        <strain evidence="10">SZUA-1515</strain>
    </source>
</reference>
<evidence type="ECO:0000256" key="6">
    <source>
        <dbReference type="ARBA" id="ARBA00049244"/>
    </source>
</evidence>
<dbReference type="GO" id="GO:0003677">
    <property type="term" value="F:DNA binding"/>
    <property type="evidence" value="ECO:0007669"/>
    <property type="project" value="UniProtKB-KW"/>
</dbReference>
<dbReference type="SUPFAM" id="SSF53098">
    <property type="entry name" value="Ribonuclease H-like"/>
    <property type="match status" value="1"/>
</dbReference>
<name>A0A833A5E8_CALS0</name>
<evidence type="ECO:0000259" key="9">
    <source>
        <dbReference type="Pfam" id="PF03104"/>
    </source>
</evidence>
<evidence type="ECO:0000256" key="2">
    <source>
        <dbReference type="ARBA" id="ARBA00022679"/>
    </source>
</evidence>
<dbReference type="Pfam" id="PF00136">
    <property type="entry name" value="DNA_pol_B"/>
    <property type="match status" value="1"/>
</dbReference>
<dbReference type="InterPro" id="IPR017964">
    <property type="entry name" value="DNA-dir_DNA_pol_B_CS"/>
</dbReference>
<dbReference type="InterPro" id="IPR006133">
    <property type="entry name" value="DNA-dir_DNA_pol_B_exonuc"/>
</dbReference>
<evidence type="ECO:0000256" key="1">
    <source>
        <dbReference type="ARBA" id="ARBA00005755"/>
    </source>
</evidence>
<comment type="caution">
    <text evidence="10">The sequence shown here is derived from an EMBL/GenBank/DDBJ whole genome shotgun (WGS) entry which is preliminary data.</text>
</comment>
<dbReference type="InterPro" id="IPR050240">
    <property type="entry name" value="DNA_pol_type-B"/>
</dbReference>
<dbReference type="PANTHER" id="PTHR10322">
    <property type="entry name" value="DNA POLYMERASE CATALYTIC SUBUNIT"/>
    <property type="match status" value="1"/>
</dbReference>
<dbReference type="PANTHER" id="PTHR10322:SF20">
    <property type="entry name" value="DNA POLYMERASE 1"/>
    <property type="match status" value="1"/>
</dbReference>
<dbReference type="InterPro" id="IPR006172">
    <property type="entry name" value="DNA-dir_DNA_pol_B"/>
</dbReference>
<dbReference type="InterPro" id="IPR006134">
    <property type="entry name" value="DNA-dir_DNA_pol_B_multi_dom"/>
</dbReference>
<comment type="similarity">
    <text evidence="1 7">Belongs to the DNA polymerase type-B family.</text>
</comment>
<dbReference type="FunFam" id="1.10.287.690:FF:000011">
    <property type="entry name" value="DNA polymerase"/>
    <property type="match status" value="1"/>
</dbReference>
<organism evidence="10 11">
    <name type="scientific">Caldiarchaeum subterraneum</name>
    <dbReference type="NCBI Taxonomy" id="311458"/>
    <lineage>
        <taxon>Archaea</taxon>
        <taxon>Nitrososphaerota</taxon>
        <taxon>Candidatus Caldarchaeales</taxon>
        <taxon>Candidatus Caldarchaeaceae</taxon>
        <taxon>Candidatus Caldarchaeum</taxon>
    </lineage>
</organism>
<accession>A0A833A5E8</accession>
<evidence type="ECO:0000313" key="11">
    <source>
        <dbReference type="Proteomes" id="UP000608579"/>
    </source>
</evidence>
<keyword evidence="3 7" id="KW-0548">Nucleotidyltransferase</keyword>
<dbReference type="PRINTS" id="PR00106">
    <property type="entry name" value="DNAPOLB"/>
</dbReference>
<dbReference type="GO" id="GO:0000166">
    <property type="term" value="F:nucleotide binding"/>
    <property type="evidence" value="ECO:0007669"/>
    <property type="project" value="InterPro"/>
</dbReference>
<evidence type="ECO:0000256" key="5">
    <source>
        <dbReference type="ARBA" id="ARBA00023125"/>
    </source>
</evidence>
<dbReference type="Gene3D" id="3.30.342.10">
    <property type="entry name" value="DNA Polymerase, chain B, domain 1"/>
    <property type="match status" value="1"/>
</dbReference>
<dbReference type="InterPro" id="IPR012337">
    <property type="entry name" value="RNaseH-like_sf"/>
</dbReference>
<feature type="domain" description="DNA-directed DNA polymerase family B exonuclease" evidence="9">
    <location>
        <begin position="124"/>
        <end position="334"/>
    </location>
</feature>
<protein>
    <recommendedName>
        <fullName evidence="7">DNA polymerase</fullName>
        <ecNumber evidence="7">2.7.7.7</ecNumber>
    </recommendedName>
</protein>
<comment type="catalytic activity">
    <reaction evidence="6 7">
        <text>DNA(n) + a 2'-deoxyribonucleoside 5'-triphosphate = DNA(n+1) + diphosphate</text>
        <dbReference type="Rhea" id="RHEA:22508"/>
        <dbReference type="Rhea" id="RHEA-COMP:17339"/>
        <dbReference type="Rhea" id="RHEA-COMP:17340"/>
        <dbReference type="ChEBI" id="CHEBI:33019"/>
        <dbReference type="ChEBI" id="CHEBI:61560"/>
        <dbReference type="ChEBI" id="CHEBI:173112"/>
        <dbReference type="EC" id="2.7.7.7"/>
    </reaction>
</comment>
<evidence type="ECO:0000256" key="7">
    <source>
        <dbReference type="RuleBase" id="RU000442"/>
    </source>
</evidence>
<keyword evidence="2 7" id="KW-0808">Transferase</keyword>
<evidence type="ECO:0000256" key="4">
    <source>
        <dbReference type="ARBA" id="ARBA00022932"/>
    </source>
</evidence>
<dbReference type="AlphaFoldDB" id="A0A833A5E8"/>
<dbReference type="Gene3D" id="1.10.287.690">
    <property type="entry name" value="Helix hairpin bin"/>
    <property type="match status" value="1"/>
</dbReference>